<comment type="caution">
    <text evidence="1">The sequence shown here is derived from an EMBL/GenBank/DDBJ whole genome shotgun (WGS) entry which is preliminary data.</text>
</comment>
<sequence>CHVGGVGSLLEIDLYVASWYLRTVSAMQENVEKHCPGPIDIPVCRKFTPSERRGQ</sequence>
<dbReference type="Proteomes" id="UP000823775">
    <property type="component" value="Unassembled WGS sequence"/>
</dbReference>
<name>A0ABS8SWA0_DATST</name>
<proteinExistence type="predicted"/>
<reference evidence="1 2" key="1">
    <citation type="journal article" date="2021" name="BMC Genomics">
        <title>Datura genome reveals duplications of psychoactive alkaloid biosynthetic genes and high mutation rate following tissue culture.</title>
        <authorList>
            <person name="Rajewski A."/>
            <person name="Carter-House D."/>
            <person name="Stajich J."/>
            <person name="Litt A."/>
        </authorList>
    </citation>
    <scope>NUCLEOTIDE SEQUENCE [LARGE SCALE GENOMIC DNA]</scope>
    <source>
        <strain evidence="1">AR-01</strain>
    </source>
</reference>
<dbReference type="EMBL" id="JACEIK010000864">
    <property type="protein sequence ID" value="MCD7463108.1"/>
    <property type="molecule type" value="Genomic_DNA"/>
</dbReference>
<evidence type="ECO:0000313" key="2">
    <source>
        <dbReference type="Proteomes" id="UP000823775"/>
    </source>
</evidence>
<protein>
    <submittedName>
        <fullName evidence="1">Uncharacterized protein</fullName>
    </submittedName>
</protein>
<evidence type="ECO:0000313" key="1">
    <source>
        <dbReference type="EMBL" id="MCD7463108.1"/>
    </source>
</evidence>
<accession>A0ABS8SWA0</accession>
<gene>
    <name evidence="1" type="ORF">HAX54_049972</name>
</gene>
<feature type="non-terminal residue" evidence="1">
    <location>
        <position position="1"/>
    </location>
</feature>
<keyword evidence="2" id="KW-1185">Reference proteome</keyword>
<organism evidence="1 2">
    <name type="scientific">Datura stramonium</name>
    <name type="common">Jimsonweed</name>
    <name type="synonym">Common thornapple</name>
    <dbReference type="NCBI Taxonomy" id="4076"/>
    <lineage>
        <taxon>Eukaryota</taxon>
        <taxon>Viridiplantae</taxon>
        <taxon>Streptophyta</taxon>
        <taxon>Embryophyta</taxon>
        <taxon>Tracheophyta</taxon>
        <taxon>Spermatophyta</taxon>
        <taxon>Magnoliopsida</taxon>
        <taxon>eudicotyledons</taxon>
        <taxon>Gunneridae</taxon>
        <taxon>Pentapetalae</taxon>
        <taxon>asterids</taxon>
        <taxon>lamiids</taxon>
        <taxon>Solanales</taxon>
        <taxon>Solanaceae</taxon>
        <taxon>Solanoideae</taxon>
        <taxon>Datureae</taxon>
        <taxon>Datura</taxon>
    </lineage>
</organism>